<dbReference type="SUPFAM" id="SSF47384">
    <property type="entry name" value="Homodimeric domain of signal transducing histidine kinase"/>
    <property type="match status" value="1"/>
</dbReference>
<keyword evidence="17" id="KW-1185">Reference proteome</keyword>
<gene>
    <name evidence="16" type="ORF">EHS89_00890</name>
</gene>
<proteinExistence type="predicted"/>
<keyword evidence="9 16" id="KW-0418">Kinase</keyword>
<evidence type="ECO:0000256" key="5">
    <source>
        <dbReference type="ARBA" id="ARBA00022553"/>
    </source>
</evidence>
<dbReference type="GO" id="GO:0000155">
    <property type="term" value="F:phosphorelay sensor kinase activity"/>
    <property type="evidence" value="ECO:0007669"/>
    <property type="project" value="InterPro"/>
</dbReference>
<evidence type="ECO:0000256" key="3">
    <source>
        <dbReference type="ARBA" id="ARBA00012438"/>
    </source>
</evidence>
<feature type="domain" description="Histidine kinase" evidence="15">
    <location>
        <begin position="252"/>
        <end position="468"/>
    </location>
</feature>
<keyword evidence="11 14" id="KW-1133">Transmembrane helix</keyword>
<evidence type="ECO:0000313" key="17">
    <source>
        <dbReference type="Proteomes" id="UP000267535"/>
    </source>
</evidence>
<evidence type="ECO:0000256" key="9">
    <source>
        <dbReference type="ARBA" id="ARBA00022777"/>
    </source>
</evidence>
<dbReference type="PANTHER" id="PTHR45528">
    <property type="entry name" value="SENSOR HISTIDINE KINASE CPXA"/>
    <property type="match status" value="1"/>
</dbReference>
<dbReference type="InterPro" id="IPR004358">
    <property type="entry name" value="Sig_transdc_His_kin-like_C"/>
</dbReference>
<keyword evidence="4" id="KW-1003">Cell membrane</keyword>
<comment type="catalytic activity">
    <reaction evidence="1">
        <text>ATP + protein L-histidine = ADP + protein N-phospho-L-histidine.</text>
        <dbReference type="EC" id="2.7.13.3"/>
    </reaction>
</comment>
<comment type="caution">
    <text evidence="16">The sequence shown here is derived from an EMBL/GenBank/DDBJ whole genome shotgun (WGS) entry which is preliminary data.</text>
</comment>
<dbReference type="GO" id="GO:0005524">
    <property type="term" value="F:ATP binding"/>
    <property type="evidence" value="ECO:0007669"/>
    <property type="project" value="UniProtKB-KW"/>
</dbReference>
<comment type="subcellular location">
    <subcellularLocation>
        <location evidence="2">Cell membrane</location>
        <topology evidence="2">Multi-pass membrane protein</topology>
    </subcellularLocation>
</comment>
<evidence type="ECO:0000256" key="2">
    <source>
        <dbReference type="ARBA" id="ARBA00004651"/>
    </source>
</evidence>
<evidence type="ECO:0000256" key="4">
    <source>
        <dbReference type="ARBA" id="ARBA00022475"/>
    </source>
</evidence>
<dbReference type="SUPFAM" id="SSF55874">
    <property type="entry name" value="ATPase domain of HSP90 chaperone/DNA topoisomerase II/histidine kinase"/>
    <property type="match status" value="1"/>
</dbReference>
<sequence>MNTSGVSSLRTRSLMQLVVLAFILVVAPLGILIYQATDSMVTLSQQGREYAREALDFLNRSQKLRSLSQDLVRSSKQFVVVKEPEIEQRYRNQLNEYKELVQLHTFLIESDNISEIYSLINDLELQPVDSTSSEQLTRLIPLSQNLYEETRIKLVQRLESLNAKAEQQQNLLWLQAGLLITLSTILILFFSIRITQPVKKLMQRIQALGHGQLDTTEFFQGPKEFLELNQQLEWLETHLQMLEQEKQAFLRHMSHELKTPLTTLREGTDLLAEELAGPLTESQREIISLMQQNSISLQSLIEQLLDYNRLQHSSEHELQSQPIIPIINESLASHQLLLKQKGIAVTLPQEECEWSVDIGLLLRALSNLISNAAVYGFQRGELNISLLAQDSDLTLEVGNTGPEIPETDLEQLFDPFYQGVNKRQGSVKGSGIGLSIAREAIKAMGGSLVLHKNNNGYVSFMITLPKQVSV</sequence>
<dbReference type="InterPro" id="IPR003594">
    <property type="entry name" value="HATPase_dom"/>
</dbReference>
<dbReference type="InterPro" id="IPR036097">
    <property type="entry name" value="HisK_dim/P_sf"/>
</dbReference>
<evidence type="ECO:0000256" key="11">
    <source>
        <dbReference type="ARBA" id="ARBA00022989"/>
    </source>
</evidence>
<evidence type="ECO:0000256" key="6">
    <source>
        <dbReference type="ARBA" id="ARBA00022679"/>
    </source>
</evidence>
<dbReference type="SMART" id="SM00387">
    <property type="entry name" value="HATPase_c"/>
    <property type="match status" value="1"/>
</dbReference>
<evidence type="ECO:0000313" key="16">
    <source>
        <dbReference type="EMBL" id="RRD01150.1"/>
    </source>
</evidence>
<dbReference type="Pfam" id="PF02518">
    <property type="entry name" value="HATPase_c"/>
    <property type="match status" value="1"/>
</dbReference>
<keyword evidence="10" id="KW-0067">ATP-binding</keyword>
<dbReference type="PROSITE" id="PS50109">
    <property type="entry name" value="HIS_KIN"/>
    <property type="match status" value="1"/>
</dbReference>
<dbReference type="InterPro" id="IPR003661">
    <property type="entry name" value="HisK_dim/P_dom"/>
</dbReference>
<keyword evidence="7 14" id="KW-0812">Transmembrane</keyword>
<keyword evidence="6" id="KW-0808">Transferase</keyword>
<dbReference type="InterPro" id="IPR005467">
    <property type="entry name" value="His_kinase_dom"/>
</dbReference>
<name>A0A3P1SVL6_9GAMM</name>
<protein>
    <recommendedName>
        <fullName evidence="3">histidine kinase</fullName>
        <ecNumber evidence="3">2.7.13.3</ecNumber>
    </recommendedName>
</protein>
<dbReference type="Pfam" id="PF00512">
    <property type="entry name" value="HisKA"/>
    <property type="match status" value="1"/>
</dbReference>
<keyword evidence="12" id="KW-0902">Two-component regulatory system</keyword>
<evidence type="ECO:0000256" key="13">
    <source>
        <dbReference type="ARBA" id="ARBA00023136"/>
    </source>
</evidence>
<dbReference type="InterPro" id="IPR036890">
    <property type="entry name" value="HATPase_C_sf"/>
</dbReference>
<dbReference type="OrthoDB" id="9804645at2"/>
<dbReference type="AlphaFoldDB" id="A0A3P1SVL6"/>
<dbReference type="GO" id="GO:0005886">
    <property type="term" value="C:plasma membrane"/>
    <property type="evidence" value="ECO:0007669"/>
    <property type="project" value="UniProtKB-SubCell"/>
</dbReference>
<dbReference type="PANTHER" id="PTHR45528:SF1">
    <property type="entry name" value="SENSOR HISTIDINE KINASE CPXA"/>
    <property type="match status" value="1"/>
</dbReference>
<dbReference type="SMART" id="SM00388">
    <property type="entry name" value="HisKA"/>
    <property type="match status" value="1"/>
</dbReference>
<evidence type="ECO:0000256" key="1">
    <source>
        <dbReference type="ARBA" id="ARBA00000085"/>
    </source>
</evidence>
<evidence type="ECO:0000256" key="8">
    <source>
        <dbReference type="ARBA" id="ARBA00022741"/>
    </source>
</evidence>
<dbReference type="Gene3D" id="3.30.565.10">
    <property type="entry name" value="Histidine kinase-like ATPase, C-terminal domain"/>
    <property type="match status" value="1"/>
</dbReference>
<keyword evidence="8" id="KW-0547">Nucleotide-binding</keyword>
<keyword evidence="13 14" id="KW-0472">Membrane</keyword>
<feature type="transmembrane region" description="Helical" evidence="14">
    <location>
        <begin position="14"/>
        <end position="34"/>
    </location>
</feature>
<evidence type="ECO:0000259" key="15">
    <source>
        <dbReference type="PROSITE" id="PS50109"/>
    </source>
</evidence>
<accession>A0A3P1SVL6</accession>
<evidence type="ECO:0000256" key="10">
    <source>
        <dbReference type="ARBA" id="ARBA00022840"/>
    </source>
</evidence>
<reference evidence="16 17" key="1">
    <citation type="submission" date="2018-11" db="EMBL/GenBank/DDBJ databases">
        <title>The draft genome sequence of Amphritea balenae JAMM 1525T.</title>
        <authorList>
            <person name="Fang Z."/>
            <person name="Zhang Y."/>
            <person name="Han X."/>
        </authorList>
    </citation>
    <scope>NUCLEOTIDE SEQUENCE [LARGE SCALE GENOMIC DNA]</scope>
    <source>
        <strain evidence="16 17">JAMM 1525</strain>
    </source>
</reference>
<keyword evidence="5" id="KW-0597">Phosphoprotein</keyword>
<organism evidence="16 17">
    <name type="scientific">Amphritea balenae</name>
    <dbReference type="NCBI Taxonomy" id="452629"/>
    <lineage>
        <taxon>Bacteria</taxon>
        <taxon>Pseudomonadati</taxon>
        <taxon>Pseudomonadota</taxon>
        <taxon>Gammaproteobacteria</taxon>
        <taxon>Oceanospirillales</taxon>
        <taxon>Oceanospirillaceae</taxon>
        <taxon>Amphritea</taxon>
    </lineage>
</organism>
<dbReference type="Gene3D" id="6.10.340.10">
    <property type="match status" value="1"/>
</dbReference>
<dbReference type="InterPro" id="IPR050398">
    <property type="entry name" value="HssS/ArlS-like"/>
</dbReference>
<evidence type="ECO:0000256" key="7">
    <source>
        <dbReference type="ARBA" id="ARBA00022692"/>
    </source>
</evidence>
<evidence type="ECO:0000256" key="12">
    <source>
        <dbReference type="ARBA" id="ARBA00023012"/>
    </source>
</evidence>
<feature type="transmembrane region" description="Helical" evidence="14">
    <location>
        <begin position="171"/>
        <end position="192"/>
    </location>
</feature>
<dbReference type="Gene3D" id="1.10.287.130">
    <property type="match status" value="1"/>
</dbReference>
<dbReference type="Proteomes" id="UP000267535">
    <property type="component" value="Unassembled WGS sequence"/>
</dbReference>
<dbReference type="EC" id="2.7.13.3" evidence="3"/>
<dbReference type="PRINTS" id="PR00344">
    <property type="entry name" value="BCTRLSENSOR"/>
</dbReference>
<evidence type="ECO:0000256" key="14">
    <source>
        <dbReference type="SAM" id="Phobius"/>
    </source>
</evidence>
<dbReference type="EMBL" id="RQXV01000001">
    <property type="protein sequence ID" value="RRD01150.1"/>
    <property type="molecule type" value="Genomic_DNA"/>
</dbReference>
<dbReference type="CDD" id="cd00082">
    <property type="entry name" value="HisKA"/>
    <property type="match status" value="1"/>
</dbReference>